<evidence type="ECO:0000256" key="3">
    <source>
        <dbReference type="ARBA" id="ARBA00022989"/>
    </source>
</evidence>
<dbReference type="Gene3D" id="2.60.40.1820">
    <property type="match status" value="1"/>
</dbReference>
<dbReference type="AlphaFoldDB" id="A0AAV3QUT1"/>
<proteinExistence type="predicted"/>
<feature type="transmembrane region" description="Helical" evidence="6">
    <location>
        <begin position="60"/>
        <end position="88"/>
    </location>
</feature>
<dbReference type="GO" id="GO:0098542">
    <property type="term" value="P:defense response to other organism"/>
    <property type="evidence" value="ECO:0007669"/>
    <property type="project" value="InterPro"/>
</dbReference>
<comment type="subcellular location">
    <subcellularLocation>
        <location evidence="1">Membrane</location>
        <topology evidence="1">Single-pass membrane protein</topology>
    </subcellularLocation>
</comment>
<evidence type="ECO:0000313" key="9">
    <source>
        <dbReference type="Proteomes" id="UP001454036"/>
    </source>
</evidence>
<feature type="compositionally biased region" description="Pro residues" evidence="5">
    <location>
        <begin position="21"/>
        <end position="30"/>
    </location>
</feature>
<dbReference type="InterPro" id="IPR044839">
    <property type="entry name" value="NDR1-like"/>
</dbReference>
<keyword evidence="9" id="KW-1185">Reference proteome</keyword>
<evidence type="ECO:0000256" key="1">
    <source>
        <dbReference type="ARBA" id="ARBA00004167"/>
    </source>
</evidence>
<protein>
    <recommendedName>
        <fullName evidence="7">Late embryogenesis abundant protein LEA-2 subgroup domain-containing protein</fullName>
    </recommendedName>
</protein>
<gene>
    <name evidence="8" type="ORF">LIER_40259</name>
</gene>
<feature type="region of interest" description="Disordered" evidence="5">
    <location>
        <begin position="1"/>
        <end position="34"/>
    </location>
</feature>
<evidence type="ECO:0000256" key="5">
    <source>
        <dbReference type="SAM" id="MobiDB-lite"/>
    </source>
</evidence>
<keyword evidence="3 6" id="KW-1133">Transmembrane helix</keyword>
<dbReference type="Proteomes" id="UP001454036">
    <property type="component" value="Unassembled WGS sequence"/>
</dbReference>
<keyword evidence="2 6" id="KW-0812">Transmembrane</keyword>
<name>A0AAV3QUT1_LITER</name>
<dbReference type="PANTHER" id="PTHR31234">
    <property type="entry name" value="LATE EMBRYOGENESIS ABUNDANT (LEA) HYDROXYPROLINE-RICH GLYCOPROTEIN FAMILY"/>
    <property type="match status" value="1"/>
</dbReference>
<organism evidence="8 9">
    <name type="scientific">Lithospermum erythrorhizon</name>
    <name type="common">Purple gromwell</name>
    <name type="synonym">Lithospermum officinale var. erythrorhizon</name>
    <dbReference type="NCBI Taxonomy" id="34254"/>
    <lineage>
        <taxon>Eukaryota</taxon>
        <taxon>Viridiplantae</taxon>
        <taxon>Streptophyta</taxon>
        <taxon>Embryophyta</taxon>
        <taxon>Tracheophyta</taxon>
        <taxon>Spermatophyta</taxon>
        <taxon>Magnoliopsida</taxon>
        <taxon>eudicotyledons</taxon>
        <taxon>Gunneridae</taxon>
        <taxon>Pentapetalae</taxon>
        <taxon>asterids</taxon>
        <taxon>lamiids</taxon>
        <taxon>Boraginales</taxon>
        <taxon>Boraginaceae</taxon>
        <taxon>Boraginoideae</taxon>
        <taxon>Lithospermeae</taxon>
        <taxon>Lithospermum</taxon>
    </lineage>
</organism>
<keyword evidence="4 6" id="KW-0472">Membrane</keyword>
<evidence type="ECO:0000256" key="6">
    <source>
        <dbReference type="SAM" id="Phobius"/>
    </source>
</evidence>
<evidence type="ECO:0000259" key="7">
    <source>
        <dbReference type="Pfam" id="PF03168"/>
    </source>
</evidence>
<comment type="caution">
    <text evidence="8">The sequence shown here is derived from an EMBL/GenBank/DDBJ whole genome shotgun (WGS) entry which is preliminary data.</text>
</comment>
<evidence type="ECO:0000256" key="4">
    <source>
        <dbReference type="ARBA" id="ARBA00023136"/>
    </source>
</evidence>
<reference evidence="8 9" key="1">
    <citation type="submission" date="2024-01" db="EMBL/GenBank/DDBJ databases">
        <title>The complete chloroplast genome sequence of Lithospermum erythrorhizon: insights into the phylogenetic relationship among Boraginaceae species and the maternal lineages of purple gromwells.</title>
        <authorList>
            <person name="Okada T."/>
            <person name="Watanabe K."/>
        </authorList>
    </citation>
    <scope>NUCLEOTIDE SEQUENCE [LARGE SCALE GENOMIC DNA]</scope>
</reference>
<dbReference type="Pfam" id="PF03168">
    <property type="entry name" value="LEA_2"/>
    <property type="match status" value="1"/>
</dbReference>
<dbReference type="EMBL" id="BAABME010022881">
    <property type="protein sequence ID" value="GAA0166813.1"/>
    <property type="molecule type" value="Genomic_DNA"/>
</dbReference>
<feature type="domain" description="Late embryogenesis abundant protein LEA-2 subgroup" evidence="7">
    <location>
        <begin position="125"/>
        <end position="229"/>
    </location>
</feature>
<dbReference type="PANTHER" id="PTHR31234:SF6">
    <property type="entry name" value="LATE EMBRYOGENESIS ABUNDANT PROTEIN LEA-2 SUBGROUP DOMAIN-CONTAINING PROTEIN"/>
    <property type="match status" value="1"/>
</dbReference>
<dbReference type="InterPro" id="IPR004864">
    <property type="entry name" value="LEA_2"/>
</dbReference>
<evidence type="ECO:0000256" key="2">
    <source>
        <dbReference type="ARBA" id="ARBA00022692"/>
    </source>
</evidence>
<accession>A0AAV3QUT1</accession>
<dbReference type="GO" id="GO:0005886">
    <property type="term" value="C:plasma membrane"/>
    <property type="evidence" value="ECO:0007669"/>
    <property type="project" value="TreeGrafter"/>
</dbReference>
<sequence>MTDKVQPPLKHNGTTTTPSLHQPPPKPPLYHPSRQPFRPTPTYLTHHNRRNGCSRRRCCFLCYCWTTLFLIFILLLSCIAATIVYFLYNPKKPTFSISSLKISHFNLTTTPSDESTTLSTKLNLTLSCKNPNKKVIFFYNPISIKLYSIHNEVLLAHGSFPYFTSQENNVTIIHTTLSLNNQVLDADSVTALRSDLKKKTGVPIKIVVETKVKVKMDKIKVRKFDIVVTCEGIHGQLPKGKIPGLATTTRAKCKVDPKFKIWKITF</sequence>
<evidence type="ECO:0000313" key="8">
    <source>
        <dbReference type="EMBL" id="GAA0166813.1"/>
    </source>
</evidence>